<organism evidence="2 3">
    <name type="scientific">Rhizoctonia solani</name>
    <dbReference type="NCBI Taxonomy" id="456999"/>
    <lineage>
        <taxon>Eukaryota</taxon>
        <taxon>Fungi</taxon>
        <taxon>Dikarya</taxon>
        <taxon>Basidiomycota</taxon>
        <taxon>Agaricomycotina</taxon>
        <taxon>Agaricomycetes</taxon>
        <taxon>Cantharellales</taxon>
        <taxon>Ceratobasidiaceae</taxon>
        <taxon>Rhizoctonia</taxon>
    </lineage>
</organism>
<keyword evidence="3" id="KW-1185">Reference proteome</keyword>
<accession>A0A0K6G578</accession>
<evidence type="ECO:0000256" key="1">
    <source>
        <dbReference type="SAM" id="Phobius"/>
    </source>
</evidence>
<keyword evidence="1" id="KW-0472">Membrane</keyword>
<dbReference type="EMBL" id="CYGV01001398">
    <property type="protein sequence ID" value="CUA73587.1"/>
    <property type="molecule type" value="Genomic_DNA"/>
</dbReference>
<feature type="transmembrane region" description="Helical" evidence="1">
    <location>
        <begin position="77"/>
        <end position="98"/>
    </location>
</feature>
<sequence length="129" mass="14189">MIFLPLACYTSALVSLRPRLCGAYPDQTKPPPSWDRAWLVGWCILSIVATIQRYLVVVVYTEDALSSFNGCIRNSNAAVLALCSLGLFEICAIISIAIRRRRSTVTLDESPTADTKKAHNCKDLVVSNV</sequence>
<dbReference type="Proteomes" id="UP000044841">
    <property type="component" value="Unassembled WGS sequence"/>
</dbReference>
<proteinExistence type="predicted"/>
<keyword evidence="1" id="KW-1133">Transmembrane helix</keyword>
<gene>
    <name evidence="2" type="ORF">RSOLAG22IIIB_10897</name>
</gene>
<reference evidence="2 3" key="1">
    <citation type="submission" date="2015-07" db="EMBL/GenBank/DDBJ databases">
        <authorList>
            <person name="Noorani M."/>
        </authorList>
    </citation>
    <scope>NUCLEOTIDE SEQUENCE [LARGE SCALE GENOMIC DNA]</scope>
    <source>
        <strain evidence="2">BBA 69670</strain>
    </source>
</reference>
<evidence type="ECO:0000313" key="2">
    <source>
        <dbReference type="EMBL" id="CUA73587.1"/>
    </source>
</evidence>
<feature type="transmembrane region" description="Helical" evidence="1">
    <location>
        <begin position="39"/>
        <end position="56"/>
    </location>
</feature>
<evidence type="ECO:0000313" key="3">
    <source>
        <dbReference type="Proteomes" id="UP000044841"/>
    </source>
</evidence>
<protein>
    <submittedName>
        <fullName evidence="2">Uncharacterized protein</fullName>
    </submittedName>
</protein>
<keyword evidence="1" id="KW-0812">Transmembrane</keyword>
<name>A0A0K6G578_9AGAM</name>
<dbReference type="AlphaFoldDB" id="A0A0K6G578"/>